<dbReference type="SUPFAM" id="SSF81383">
    <property type="entry name" value="F-box domain"/>
    <property type="match status" value="1"/>
</dbReference>
<dbReference type="AlphaFoldDB" id="S8ARD2"/>
<dbReference type="HOGENOM" id="CLU_943394_0_0_1"/>
<dbReference type="Proteomes" id="UP000015100">
    <property type="component" value="Unassembled WGS sequence"/>
</dbReference>
<reference evidence="3" key="2">
    <citation type="submission" date="2013-04" db="EMBL/GenBank/DDBJ databases">
        <title>Genomic mechanisms accounting for the adaptation to parasitism in nematode-trapping fungi.</title>
        <authorList>
            <person name="Ahren D.G."/>
        </authorList>
    </citation>
    <scope>NUCLEOTIDE SEQUENCE [LARGE SCALE GENOMIC DNA]</scope>
    <source>
        <strain evidence="3">CBS 200.50</strain>
    </source>
</reference>
<dbReference type="EMBL" id="AQGS01000016">
    <property type="protein sequence ID" value="EPS45399.1"/>
    <property type="molecule type" value="Genomic_DNA"/>
</dbReference>
<comment type="caution">
    <text evidence="2">The sequence shown here is derived from an EMBL/GenBank/DDBJ whole genome shotgun (WGS) entry which is preliminary data.</text>
</comment>
<keyword evidence="3" id="KW-1185">Reference proteome</keyword>
<dbReference type="Gene3D" id="1.20.1280.50">
    <property type="match status" value="1"/>
</dbReference>
<protein>
    <recommendedName>
        <fullName evidence="1">F-box domain-containing protein</fullName>
    </recommendedName>
</protein>
<dbReference type="SMART" id="SM00256">
    <property type="entry name" value="FBOX"/>
    <property type="match status" value="1"/>
</dbReference>
<sequence>MAECLYIPEVLEMVLLELPAIQTIICQRVCTTWRDLIQKSPALKYYTTYGIHLGCGPQPEPLFAEHFGDPSEREGLYYPPRSNFPPLAIAVLETLWTKLAPHALRTWNHPNDQIPDRIDLESAITLLYDRFTPICERVPLVFPSTNLELKSVTAHWSRWVPSCDSYDAESRFRSLYDHRLGPPVTMGEDTGLGTDYNVRYSLKLAMHVMFSAVYTKVLRALYDMNPAVAPLHVDPQPRVLAVNAFFGVFYTQGAGTSLKIECYKVLDPPIEVRKIQRRFVGEVRYLNVTNMGPDY</sequence>
<proteinExistence type="predicted"/>
<dbReference type="Pfam" id="PF00646">
    <property type="entry name" value="F-box"/>
    <property type="match status" value="1"/>
</dbReference>
<reference evidence="2 3" key="1">
    <citation type="journal article" date="2013" name="PLoS Genet.">
        <title>Genomic mechanisms accounting for the adaptation to parasitism in nematode-trapping fungi.</title>
        <authorList>
            <person name="Meerupati T."/>
            <person name="Andersson K.M."/>
            <person name="Friman E."/>
            <person name="Kumar D."/>
            <person name="Tunlid A."/>
            <person name="Ahren D."/>
        </authorList>
    </citation>
    <scope>NUCLEOTIDE SEQUENCE [LARGE SCALE GENOMIC DNA]</scope>
    <source>
        <strain evidence="2 3">CBS 200.50</strain>
    </source>
</reference>
<evidence type="ECO:0000313" key="3">
    <source>
        <dbReference type="Proteomes" id="UP000015100"/>
    </source>
</evidence>
<accession>S8ARD2</accession>
<evidence type="ECO:0000313" key="2">
    <source>
        <dbReference type="EMBL" id="EPS45399.1"/>
    </source>
</evidence>
<organism evidence="2 3">
    <name type="scientific">Dactylellina haptotyla (strain CBS 200.50)</name>
    <name type="common">Nematode-trapping fungus</name>
    <name type="synonym">Monacrosporium haptotylum</name>
    <dbReference type="NCBI Taxonomy" id="1284197"/>
    <lineage>
        <taxon>Eukaryota</taxon>
        <taxon>Fungi</taxon>
        <taxon>Dikarya</taxon>
        <taxon>Ascomycota</taxon>
        <taxon>Pezizomycotina</taxon>
        <taxon>Orbiliomycetes</taxon>
        <taxon>Orbiliales</taxon>
        <taxon>Orbiliaceae</taxon>
        <taxon>Dactylellina</taxon>
    </lineage>
</organism>
<gene>
    <name evidence="2" type="ORF">H072_650</name>
</gene>
<feature type="domain" description="F-box" evidence="1">
    <location>
        <begin position="7"/>
        <end position="46"/>
    </location>
</feature>
<dbReference type="InterPro" id="IPR036047">
    <property type="entry name" value="F-box-like_dom_sf"/>
</dbReference>
<evidence type="ECO:0000259" key="1">
    <source>
        <dbReference type="SMART" id="SM00256"/>
    </source>
</evidence>
<name>S8ARD2_DACHA</name>
<dbReference type="InterPro" id="IPR001810">
    <property type="entry name" value="F-box_dom"/>
</dbReference>